<evidence type="ECO:0000313" key="2">
    <source>
        <dbReference type="EMBL" id="RSL47105.1"/>
    </source>
</evidence>
<dbReference type="AlphaFoldDB" id="A0A428P264"/>
<reference evidence="2 3" key="1">
    <citation type="submission" date="2017-06" db="EMBL/GenBank/DDBJ databases">
        <title>Comparative genomic analysis of Ambrosia Fusariam Clade fungi.</title>
        <authorList>
            <person name="Stajich J.E."/>
            <person name="Carrillo J."/>
            <person name="Kijimoto T."/>
            <person name="Eskalen A."/>
            <person name="O'Donnell K."/>
            <person name="Kasson M."/>
        </authorList>
    </citation>
    <scope>NUCLEOTIDE SEQUENCE [LARGE SCALE GENOMIC DNA]</scope>
    <source>
        <strain evidence="2 3">NRRL62584</strain>
    </source>
</reference>
<protein>
    <submittedName>
        <fullName evidence="2">Uncharacterized protein</fullName>
    </submittedName>
</protein>
<dbReference type="Proteomes" id="UP000288168">
    <property type="component" value="Unassembled WGS sequence"/>
</dbReference>
<organism evidence="2 3">
    <name type="scientific">Fusarium duplospermum</name>
    <dbReference type="NCBI Taxonomy" id="1325734"/>
    <lineage>
        <taxon>Eukaryota</taxon>
        <taxon>Fungi</taxon>
        <taxon>Dikarya</taxon>
        <taxon>Ascomycota</taxon>
        <taxon>Pezizomycotina</taxon>
        <taxon>Sordariomycetes</taxon>
        <taxon>Hypocreomycetidae</taxon>
        <taxon>Hypocreales</taxon>
        <taxon>Nectriaceae</taxon>
        <taxon>Fusarium</taxon>
        <taxon>Fusarium solani species complex</taxon>
    </lineage>
</organism>
<gene>
    <name evidence="2" type="ORF">CEP54_013561</name>
</gene>
<evidence type="ECO:0000313" key="3">
    <source>
        <dbReference type="Proteomes" id="UP000288168"/>
    </source>
</evidence>
<feature type="compositionally biased region" description="Low complexity" evidence="1">
    <location>
        <begin position="27"/>
        <end position="37"/>
    </location>
</feature>
<accession>A0A428P264</accession>
<evidence type="ECO:0000256" key="1">
    <source>
        <dbReference type="SAM" id="MobiDB-lite"/>
    </source>
</evidence>
<keyword evidence="3" id="KW-1185">Reference proteome</keyword>
<proteinExistence type="predicted"/>
<feature type="region of interest" description="Disordered" evidence="1">
    <location>
        <begin position="27"/>
        <end position="76"/>
    </location>
</feature>
<sequence length="180" mass="19909">MVMRLPSESLEQLEEIIFQKALRESLLESNNPSSSSSRDTEGPTRDKADSDQQKRPREPSDDDHGEPARKRGALGESFAVALNHEDAKKILQNVKEQYEPLETLRDKTDLLGNAENDENDGLSRHVRNVILSPNGITTTMEDVFAPDAASILEMATASLQDRSATPYGILSREPLPGILL</sequence>
<dbReference type="EMBL" id="NKCI01000224">
    <property type="protein sequence ID" value="RSL47105.1"/>
    <property type="molecule type" value="Genomic_DNA"/>
</dbReference>
<feature type="compositionally biased region" description="Basic and acidic residues" evidence="1">
    <location>
        <begin position="38"/>
        <end position="59"/>
    </location>
</feature>
<name>A0A428P264_9HYPO</name>
<comment type="caution">
    <text evidence="2">The sequence shown here is derived from an EMBL/GenBank/DDBJ whole genome shotgun (WGS) entry which is preliminary data.</text>
</comment>